<proteinExistence type="predicted"/>
<organism evidence="1">
    <name type="scientific">Photinus pyralis</name>
    <name type="common">Common eastern firefly</name>
    <name type="synonym">Lampyris pyralis</name>
    <dbReference type="NCBI Taxonomy" id="7054"/>
    <lineage>
        <taxon>Eukaryota</taxon>
        <taxon>Metazoa</taxon>
        <taxon>Ecdysozoa</taxon>
        <taxon>Arthropoda</taxon>
        <taxon>Hexapoda</taxon>
        <taxon>Insecta</taxon>
        <taxon>Pterygota</taxon>
        <taxon>Neoptera</taxon>
        <taxon>Endopterygota</taxon>
        <taxon>Coleoptera</taxon>
        <taxon>Polyphaga</taxon>
        <taxon>Elateriformia</taxon>
        <taxon>Elateroidea</taxon>
        <taxon>Lampyridae</taxon>
        <taxon>Lampyrinae</taxon>
        <taxon>Photinus</taxon>
    </lineage>
</organism>
<protein>
    <submittedName>
        <fullName evidence="1">Uncharacterized protein</fullName>
    </submittedName>
</protein>
<dbReference type="EMBL" id="GEZM01007142">
    <property type="protein sequence ID" value="JAV95347.1"/>
    <property type="molecule type" value="Transcribed_RNA"/>
</dbReference>
<sequence>MHFKRFTSKHMLSTRTTTQRIHKTRIARVLPVREWAVHPEWGTSTTGTKTLMEYGKTMHKLLVPPSDKFAVYARSDRGNFQNAKNIAPYTAIFLETIFLPFRSPSVT</sequence>
<reference evidence="1" key="1">
    <citation type="journal article" date="2016" name="Sci. Rep.">
        <title>Molecular characterization of firefly nuptial gifts: a multi-omics approach sheds light on postcopulatory sexual selection.</title>
        <authorList>
            <person name="Al-Wathiqui N."/>
            <person name="Fallon T.R."/>
            <person name="South A."/>
            <person name="Weng J.K."/>
            <person name="Lewis S.M."/>
        </authorList>
    </citation>
    <scope>NUCLEOTIDE SEQUENCE</scope>
</reference>
<evidence type="ECO:0000313" key="1">
    <source>
        <dbReference type="EMBL" id="JAV95349.1"/>
    </source>
</evidence>
<name>A0A1Y1NCC2_PHOPY</name>
<accession>A0A1Y1NCC2</accession>
<dbReference type="AlphaFoldDB" id="A0A1Y1NCC2"/>
<dbReference type="EMBL" id="GEZM01007140">
    <property type="protein sequence ID" value="JAV95349.1"/>
    <property type="molecule type" value="Transcribed_RNA"/>
</dbReference>